<sequence length="149" mass="15086">MTQNPVTGVEESVGSDSSIGPRAARGTARYTYNFGSQPSVVGTFVLPGPILPDNAVIKDAFIDVLTVPTSGGSATIALGFESTSDINNADAISGAPWSSTGVVDTDAPTHGTESGYVKLTGNKGLQMTIATAALTAGIFTVTVEFDVTG</sequence>
<reference evidence="2" key="1">
    <citation type="journal article" date="2015" name="Nature">
        <title>Complex archaea that bridge the gap between prokaryotes and eukaryotes.</title>
        <authorList>
            <person name="Spang A."/>
            <person name="Saw J.H."/>
            <person name="Jorgensen S.L."/>
            <person name="Zaremba-Niedzwiedzka K."/>
            <person name="Martijn J."/>
            <person name="Lind A.E."/>
            <person name="van Eijk R."/>
            <person name="Schleper C."/>
            <person name="Guy L."/>
            <person name="Ettema T.J."/>
        </authorList>
    </citation>
    <scope>NUCLEOTIDE SEQUENCE</scope>
</reference>
<evidence type="ECO:0000256" key="1">
    <source>
        <dbReference type="SAM" id="MobiDB-lite"/>
    </source>
</evidence>
<gene>
    <name evidence="2" type="ORF">LCGC14_1175350</name>
</gene>
<dbReference type="EMBL" id="LAZR01005843">
    <property type="protein sequence ID" value="KKM96715.1"/>
    <property type="molecule type" value="Genomic_DNA"/>
</dbReference>
<accession>A0A0F9P6Q8</accession>
<dbReference type="AlphaFoldDB" id="A0A0F9P6Q8"/>
<evidence type="ECO:0000313" key="2">
    <source>
        <dbReference type="EMBL" id="KKM96715.1"/>
    </source>
</evidence>
<protein>
    <submittedName>
        <fullName evidence="2">Uncharacterized protein</fullName>
    </submittedName>
</protein>
<comment type="caution">
    <text evidence="2">The sequence shown here is derived from an EMBL/GenBank/DDBJ whole genome shotgun (WGS) entry which is preliminary data.</text>
</comment>
<name>A0A0F9P6Q8_9ZZZZ</name>
<organism evidence="2">
    <name type="scientific">marine sediment metagenome</name>
    <dbReference type="NCBI Taxonomy" id="412755"/>
    <lineage>
        <taxon>unclassified sequences</taxon>
        <taxon>metagenomes</taxon>
        <taxon>ecological metagenomes</taxon>
    </lineage>
</organism>
<feature type="region of interest" description="Disordered" evidence="1">
    <location>
        <begin position="1"/>
        <end position="22"/>
    </location>
</feature>
<proteinExistence type="predicted"/>